<keyword evidence="2" id="KW-1185">Reference proteome</keyword>
<dbReference type="RefSeq" id="WP_336471264.1">
    <property type="nucleotide sequence ID" value="NZ_JBAWSX010000001.1"/>
</dbReference>
<evidence type="ECO:0000313" key="2">
    <source>
        <dbReference type="Proteomes" id="UP001372526"/>
    </source>
</evidence>
<dbReference type="Pfam" id="PF26595">
    <property type="entry name" value="A_ENA"/>
    <property type="match status" value="1"/>
</dbReference>
<dbReference type="InterPro" id="IPR008964">
    <property type="entry name" value="Invasin/intimin_cell_adhesion"/>
</dbReference>
<reference evidence="1 2" key="1">
    <citation type="submission" date="2024-01" db="EMBL/GenBank/DDBJ databases">
        <title>Seven novel Bacillus-like species.</title>
        <authorList>
            <person name="Liu G."/>
        </authorList>
    </citation>
    <scope>NUCLEOTIDE SEQUENCE [LARGE SCALE GENOMIC DNA]</scope>
    <source>
        <strain evidence="1 2">FJAT-51639</strain>
    </source>
</reference>
<proteinExistence type="predicted"/>
<protein>
    <recommendedName>
        <fullName evidence="3">Big-1 domain-containing protein</fullName>
    </recommendedName>
</protein>
<evidence type="ECO:0000313" key="1">
    <source>
        <dbReference type="EMBL" id="MEI4800328.1"/>
    </source>
</evidence>
<dbReference type="SUPFAM" id="SSF49373">
    <property type="entry name" value="Invasin/intimin cell-adhesion fragments"/>
    <property type="match status" value="4"/>
</dbReference>
<gene>
    <name evidence="1" type="ORF">WAZ07_03115</name>
</gene>
<evidence type="ECO:0008006" key="3">
    <source>
        <dbReference type="Google" id="ProtNLM"/>
    </source>
</evidence>
<dbReference type="Gene3D" id="2.60.40.10">
    <property type="entry name" value="Immunoglobulins"/>
    <property type="match status" value="4"/>
</dbReference>
<name>A0ABU8FCX2_9BACI</name>
<accession>A0ABU8FCX2</accession>
<dbReference type="InterPro" id="IPR058705">
    <property type="entry name" value="A_ENA"/>
</dbReference>
<comment type="caution">
    <text evidence="1">The sequence shown here is derived from an EMBL/GenBank/DDBJ whole genome shotgun (WGS) entry which is preliminary data.</text>
</comment>
<dbReference type="InterPro" id="IPR013783">
    <property type="entry name" value="Ig-like_fold"/>
</dbReference>
<sequence>MSFPNIPNITPTISVTTAQTIPLLLSSIALEELALAHIINAEAEKLQFVLGTLPPGRTTLSPPVVTISNLLAVDSSVQRTLRDVIKKEMLLEFKFENVLDLLATTAPIITLNADPTTICTSGTGPNTSTLTGQVLVGGSPPPAGTPVSFTVDNPALGTVAPNPAVTDAFGNFTATFTAIDGPGTVMITATALGGNSDPITTTIIDNCNVLSELSLNIASNICSSGTGPNTTTVSGQVLVDGGVAVAGIPVEFSVDNPLLASISPTNTTTDASGNFTATLTAIDGPGTVGVTTTLPTIGGFSITLSATIADCSVFGGATLGVDEVNICSSGTGPNTTTVSGQLFVDGGVAVAGIPVEFSVDDPLRGSVSPVNTTTDASGNFTTTLTAIDGTGTVGVTASFPTFGSSLTVGPNIVDCSIFGGASLSIAEDVCSSGTGPNTTTVSGQLFVGGGLGFAVAGIPVEFSVDNPLLASVSPATTTTDALGNFSTTFTAIDGPGTVDVTATFPTVGGGSLTVTTHIVDCL</sequence>
<dbReference type="Proteomes" id="UP001372526">
    <property type="component" value="Unassembled WGS sequence"/>
</dbReference>
<dbReference type="EMBL" id="JBAWSX010000001">
    <property type="protein sequence ID" value="MEI4800328.1"/>
    <property type="molecule type" value="Genomic_DNA"/>
</dbReference>
<organism evidence="1 2">
    <name type="scientific">Bacillus bruguierae</name>
    <dbReference type="NCBI Taxonomy" id="3127667"/>
    <lineage>
        <taxon>Bacteria</taxon>
        <taxon>Bacillati</taxon>
        <taxon>Bacillota</taxon>
        <taxon>Bacilli</taxon>
        <taxon>Bacillales</taxon>
        <taxon>Bacillaceae</taxon>
        <taxon>Bacillus</taxon>
    </lineage>
</organism>